<evidence type="ECO:0000256" key="1">
    <source>
        <dbReference type="SAM" id="Phobius"/>
    </source>
</evidence>
<keyword evidence="1" id="KW-1133">Transmembrane helix</keyword>
<proteinExistence type="predicted"/>
<accession>A0A6H0Y5W7</accession>
<dbReference type="Proteomes" id="UP000503462">
    <property type="component" value="Chromosome 5"/>
</dbReference>
<feature type="transmembrane region" description="Helical" evidence="1">
    <location>
        <begin position="30"/>
        <end position="58"/>
    </location>
</feature>
<keyword evidence="3" id="KW-1185">Reference proteome</keyword>
<keyword evidence="1" id="KW-0812">Transmembrane</keyword>
<dbReference type="OrthoDB" id="2683368at2759"/>
<evidence type="ECO:0000313" key="2">
    <source>
        <dbReference type="EMBL" id="QIX02414.1"/>
    </source>
</evidence>
<name>A0A6H0Y5W7_9PEZI</name>
<protein>
    <submittedName>
        <fullName evidence="2">Uncharacterized protein</fullName>
    </submittedName>
</protein>
<evidence type="ECO:0000313" key="3">
    <source>
        <dbReference type="Proteomes" id="UP000503462"/>
    </source>
</evidence>
<dbReference type="AlphaFoldDB" id="A0A6H0Y5W7"/>
<reference evidence="2 3" key="1">
    <citation type="journal article" date="2016" name="Sci. Rep.">
        <title>Peltaster fructicola genome reveals evolution from an invasive phytopathogen to an ectophytic parasite.</title>
        <authorList>
            <person name="Xu C."/>
            <person name="Chen H."/>
            <person name="Gleason M.L."/>
            <person name="Xu J.R."/>
            <person name="Liu H."/>
            <person name="Zhang R."/>
            <person name="Sun G."/>
        </authorList>
    </citation>
    <scope>NUCLEOTIDE SEQUENCE [LARGE SCALE GENOMIC DNA]</scope>
    <source>
        <strain evidence="2 3">LNHT1506</strain>
    </source>
</reference>
<gene>
    <name evidence="2" type="ORF">AMS68_007931</name>
</gene>
<sequence>MSIDLRPLFASANQTAAQQVLEEQALRAEILWTFIILLHFAALIPLNPLVVHLFVVLLNWAIEKAKPMLEAEFYDSLASRLHVDSATGVRRF</sequence>
<organism evidence="2 3">
    <name type="scientific">Peltaster fructicola</name>
    <dbReference type="NCBI Taxonomy" id="286661"/>
    <lineage>
        <taxon>Eukaryota</taxon>
        <taxon>Fungi</taxon>
        <taxon>Dikarya</taxon>
        <taxon>Ascomycota</taxon>
        <taxon>Pezizomycotina</taxon>
        <taxon>Dothideomycetes</taxon>
        <taxon>Dothideomycetes incertae sedis</taxon>
        <taxon>Peltaster</taxon>
    </lineage>
</organism>
<dbReference type="EMBL" id="CP051143">
    <property type="protein sequence ID" value="QIX02414.1"/>
    <property type="molecule type" value="Genomic_DNA"/>
</dbReference>
<keyword evidence="1" id="KW-0472">Membrane</keyword>